<evidence type="ECO:0000313" key="5">
    <source>
        <dbReference type="Proteomes" id="UP000078558"/>
    </source>
</evidence>
<organism evidence="3 5">
    <name type="scientific">Orrella dioscoreae</name>
    <dbReference type="NCBI Taxonomy" id="1851544"/>
    <lineage>
        <taxon>Bacteria</taxon>
        <taxon>Pseudomonadati</taxon>
        <taxon>Pseudomonadota</taxon>
        <taxon>Betaproteobacteria</taxon>
        <taxon>Burkholderiales</taxon>
        <taxon>Alcaligenaceae</taxon>
        <taxon>Orrella</taxon>
    </lineage>
</organism>
<sequence>MSTLKKNPESADQDKQRKENEGPGAFTQEFKEEGTASDLKHGGYQKPGQGGYQGSYDEGKFEHHPLAPDAAEEARNAPTDSDVKLIEDVRARLAEGGPFLDAHDLNVSVEGGRAVLTGSVAEAHVREDIEAAIAQSPGLAGVDNRIAVR</sequence>
<dbReference type="AlphaFoldDB" id="A0A1C3K1M0"/>
<evidence type="ECO:0000313" key="4">
    <source>
        <dbReference type="EMBL" id="SOE48908.1"/>
    </source>
</evidence>
<dbReference type="KEGG" id="odi:ODI_R1720"/>
<dbReference type="RefSeq" id="WP_067753312.1">
    <property type="nucleotide sequence ID" value="NZ_LT907988.1"/>
</dbReference>
<feature type="compositionally biased region" description="Basic and acidic residues" evidence="1">
    <location>
        <begin position="57"/>
        <end position="66"/>
    </location>
</feature>
<proteinExistence type="predicted"/>
<reference evidence="4 5" key="2">
    <citation type="submission" date="2017-08" db="EMBL/GenBank/DDBJ databases">
        <authorList>
            <person name="de Groot N.N."/>
        </authorList>
    </citation>
    <scope>NUCLEOTIDE SEQUENCE [LARGE SCALE GENOMIC DNA]</scope>
    <source>
        <strain evidence="4">Orrdi1</strain>
    </source>
</reference>
<feature type="region of interest" description="Disordered" evidence="1">
    <location>
        <begin position="1"/>
        <end position="82"/>
    </location>
</feature>
<feature type="compositionally biased region" description="Basic and acidic residues" evidence="1">
    <location>
        <begin position="1"/>
        <end position="21"/>
    </location>
</feature>
<keyword evidence="5" id="KW-1185">Reference proteome</keyword>
<feature type="domain" description="BON" evidence="2">
    <location>
        <begin position="81"/>
        <end position="149"/>
    </location>
</feature>
<dbReference type="STRING" id="1851544.ODI_01837"/>
<gene>
    <name evidence="3" type="ORF">ODI_01837</name>
    <name evidence="4" type="ORF">ODI_R1720</name>
</gene>
<feature type="compositionally biased region" description="Basic and acidic residues" evidence="1">
    <location>
        <begin position="29"/>
        <end position="41"/>
    </location>
</feature>
<accession>A0A1C3K1M0</accession>
<dbReference type="EMBL" id="FLRC01000018">
    <property type="protein sequence ID" value="SBT25413.1"/>
    <property type="molecule type" value="Genomic_DNA"/>
</dbReference>
<evidence type="ECO:0000259" key="2">
    <source>
        <dbReference type="PROSITE" id="PS50914"/>
    </source>
</evidence>
<name>A0A1C3K1M0_9BURK</name>
<evidence type="ECO:0000313" key="3">
    <source>
        <dbReference type="EMBL" id="SBT25413.1"/>
    </source>
</evidence>
<dbReference type="PROSITE" id="PS50914">
    <property type="entry name" value="BON"/>
    <property type="match status" value="1"/>
</dbReference>
<dbReference type="OrthoDB" id="870892at2"/>
<protein>
    <recommendedName>
        <fullName evidence="2">BON domain-containing protein</fullName>
    </recommendedName>
</protein>
<reference evidence="3 5" key="1">
    <citation type="submission" date="2016-06" db="EMBL/GenBank/DDBJ databases">
        <authorList>
            <person name="Kjaerup R.B."/>
            <person name="Dalgaard T.S."/>
            <person name="Juul-Madsen H.R."/>
        </authorList>
    </citation>
    <scope>NUCLEOTIDE SEQUENCE [LARGE SCALE GENOMIC DNA]</scope>
    <source>
        <strain evidence="3">Orrdi1</strain>
    </source>
</reference>
<dbReference type="InterPro" id="IPR007055">
    <property type="entry name" value="BON_dom"/>
</dbReference>
<dbReference type="Gene3D" id="3.30.1340.30">
    <property type="match status" value="1"/>
</dbReference>
<dbReference type="EMBL" id="LT907988">
    <property type="protein sequence ID" value="SOE48908.1"/>
    <property type="molecule type" value="Genomic_DNA"/>
</dbReference>
<dbReference type="Proteomes" id="UP000078558">
    <property type="component" value="Chromosome I"/>
</dbReference>
<evidence type="ECO:0000256" key="1">
    <source>
        <dbReference type="SAM" id="MobiDB-lite"/>
    </source>
</evidence>
<dbReference type="Pfam" id="PF04972">
    <property type="entry name" value="BON"/>
    <property type="match status" value="1"/>
</dbReference>